<protein>
    <submittedName>
        <fullName evidence="1">Uncharacterized protein</fullName>
    </submittedName>
</protein>
<dbReference type="RefSeq" id="WP_344287117.1">
    <property type="nucleotide sequence ID" value="NZ_BAAAPF010000003.1"/>
</dbReference>
<name>A0ABN2XAQ8_9ACTN</name>
<accession>A0ABN2XAQ8</accession>
<evidence type="ECO:0000313" key="2">
    <source>
        <dbReference type="Proteomes" id="UP001500443"/>
    </source>
</evidence>
<keyword evidence="2" id="KW-1185">Reference proteome</keyword>
<comment type="caution">
    <text evidence="1">The sequence shown here is derived from an EMBL/GenBank/DDBJ whole genome shotgun (WGS) entry which is preliminary data.</text>
</comment>
<evidence type="ECO:0000313" key="1">
    <source>
        <dbReference type="EMBL" id="GAA2108021.1"/>
    </source>
</evidence>
<organism evidence="1 2">
    <name type="scientific">Streptomyces synnematoformans</name>
    <dbReference type="NCBI Taxonomy" id="415721"/>
    <lineage>
        <taxon>Bacteria</taxon>
        <taxon>Bacillati</taxon>
        <taxon>Actinomycetota</taxon>
        <taxon>Actinomycetes</taxon>
        <taxon>Kitasatosporales</taxon>
        <taxon>Streptomycetaceae</taxon>
        <taxon>Streptomyces</taxon>
    </lineage>
</organism>
<sequence>MTGLPDFLISYVAERDAARHAAVDAFLARLTDRERALMREAAVMAYVHGRQHPRDEKHPEDSHVLAGVIEACLAMPDLYPTIHAVSNEHPGEDVTDRTPACTWPACLPEDQQQALAEAVHSEMTTGDSPRGGTRCPSCEHGWNMHTDPAGCWFTVAAGKAGENLVCACSRRPLTDAPGLRALRDAMAQAAAAGHAEWMRPGSSAGDRPLAEALVDAVLPAVHAELARVQALHDDTVRRLHAALADQVQRREAAEQQTALVRTLHRPVVWAAEPPPDAHPDAEAFDGDITVCAHCSSPPDIRHHWAPWPCETVRAFNGDDIDLPKERRP</sequence>
<reference evidence="1 2" key="1">
    <citation type="journal article" date="2019" name="Int. J. Syst. Evol. Microbiol.">
        <title>The Global Catalogue of Microorganisms (GCM) 10K type strain sequencing project: providing services to taxonomists for standard genome sequencing and annotation.</title>
        <authorList>
            <consortium name="The Broad Institute Genomics Platform"/>
            <consortium name="The Broad Institute Genome Sequencing Center for Infectious Disease"/>
            <person name="Wu L."/>
            <person name="Ma J."/>
        </authorList>
    </citation>
    <scope>NUCLEOTIDE SEQUENCE [LARGE SCALE GENOMIC DNA]</scope>
    <source>
        <strain evidence="1 2">JCM 15481</strain>
    </source>
</reference>
<gene>
    <name evidence="1" type="ORF">GCM10009802_03560</name>
</gene>
<proteinExistence type="predicted"/>
<dbReference type="Proteomes" id="UP001500443">
    <property type="component" value="Unassembled WGS sequence"/>
</dbReference>
<dbReference type="EMBL" id="BAAAPF010000003">
    <property type="protein sequence ID" value="GAA2108021.1"/>
    <property type="molecule type" value="Genomic_DNA"/>
</dbReference>